<dbReference type="Proteomes" id="UP000290572">
    <property type="component" value="Unassembled WGS sequence"/>
</dbReference>
<feature type="compositionally biased region" description="Basic residues" evidence="1">
    <location>
        <begin position="126"/>
        <end position="141"/>
    </location>
</feature>
<dbReference type="AlphaFoldDB" id="A0A498M9W1"/>
<reference evidence="2 3" key="1">
    <citation type="submission" date="2018-03" db="EMBL/GenBank/DDBJ databases">
        <title>Draft genome sequence of Rohu Carp (Labeo rohita).</title>
        <authorList>
            <person name="Das P."/>
            <person name="Kushwaha B."/>
            <person name="Joshi C.G."/>
            <person name="Kumar D."/>
            <person name="Nagpure N.S."/>
            <person name="Sahoo L."/>
            <person name="Das S.P."/>
            <person name="Bit A."/>
            <person name="Patnaik S."/>
            <person name="Meher P.K."/>
            <person name="Jayasankar P."/>
            <person name="Koringa P.G."/>
            <person name="Patel N.V."/>
            <person name="Hinsu A.T."/>
            <person name="Kumar R."/>
            <person name="Pandey M."/>
            <person name="Agarwal S."/>
            <person name="Srivastava S."/>
            <person name="Singh M."/>
            <person name="Iquebal M.A."/>
            <person name="Jaiswal S."/>
            <person name="Angadi U.B."/>
            <person name="Kumar N."/>
            <person name="Raza M."/>
            <person name="Shah T.M."/>
            <person name="Rai A."/>
            <person name="Jena J.K."/>
        </authorList>
    </citation>
    <scope>NUCLEOTIDE SEQUENCE [LARGE SCALE GENOMIC DNA]</scope>
    <source>
        <strain evidence="2">DASCIFA01</strain>
        <tissue evidence="2">Testis</tissue>
    </source>
</reference>
<accession>A0A498M9W1</accession>
<keyword evidence="3" id="KW-1185">Reference proteome</keyword>
<evidence type="ECO:0000313" key="3">
    <source>
        <dbReference type="Proteomes" id="UP000290572"/>
    </source>
</evidence>
<name>A0A498M9W1_LABRO</name>
<feature type="compositionally biased region" description="Pro residues" evidence="1">
    <location>
        <begin position="107"/>
        <end position="116"/>
    </location>
</feature>
<gene>
    <name evidence="2" type="ORF">ROHU_009327</name>
</gene>
<evidence type="ECO:0000313" key="2">
    <source>
        <dbReference type="EMBL" id="RXN13917.1"/>
    </source>
</evidence>
<organism evidence="2 3">
    <name type="scientific">Labeo rohita</name>
    <name type="common">Indian major carp</name>
    <name type="synonym">Cyprinus rohita</name>
    <dbReference type="NCBI Taxonomy" id="84645"/>
    <lineage>
        <taxon>Eukaryota</taxon>
        <taxon>Metazoa</taxon>
        <taxon>Chordata</taxon>
        <taxon>Craniata</taxon>
        <taxon>Vertebrata</taxon>
        <taxon>Euteleostomi</taxon>
        <taxon>Actinopterygii</taxon>
        <taxon>Neopterygii</taxon>
        <taxon>Teleostei</taxon>
        <taxon>Ostariophysi</taxon>
        <taxon>Cypriniformes</taxon>
        <taxon>Cyprinidae</taxon>
        <taxon>Labeoninae</taxon>
        <taxon>Labeonini</taxon>
        <taxon>Labeo</taxon>
    </lineage>
</organism>
<comment type="caution">
    <text evidence="2">The sequence shown here is derived from an EMBL/GenBank/DDBJ whole genome shotgun (WGS) entry which is preliminary data.</text>
</comment>
<protein>
    <submittedName>
        <fullName evidence="2">Uncharacterized protein</fullName>
    </submittedName>
</protein>
<dbReference type="EMBL" id="QBIY01012933">
    <property type="protein sequence ID" value="RXN13917.1"/>
    <property type="molecule type" value="Genomic_DNA"/>
</dbReference>
<sequence length="148" mass="15912">MSAHRDPGSPGPPRNTQEPLPKSAGSKNPGTRVRHELVAALPPPLADLARSTPAHIPGHRTRNRHERIATSPDPAPPRGVRNTQNGEPQPIIGRPGPRAGTNASPPLHRPGPPTGPGKPQGPQTRILKHWKRGKARTRRHLPLNSETP</sequence>
<proteinExistence type="predicted"/>
<feature type="region of interest" description="Disordered" evidence="1">
    <location>
        <begin position="1"/>
        <end position="148"/>
    </location>
</feature>
<evidence type="ECO:0000256" key="1">
    <source>
        <dbReference type="SAM" id="MobiDB-lite"/>
    </source>
</evidence>